<dbReference type="InterPro" id="IPR036812">
    <property type="entry name" value="NAD(P)_OxRdtase_dom_sf"/>
</dbReference>
<evidence type="ECO:0000256" key="2">
    <source>
        <dbReference type="ARBA" id="ARBA00022857"/>
    </source>
</evidence>
<reference evidence="5" key="1">
    <citation type="journal article" date="2021" name="IMA Fungus">
        <title>Genomic characterization of three marine fungi, including Emericellopsis atlantica sp. nov. with signatures of a generalist lifestyle and marine biomass degradation.</title>
        <authorList>
            <person name="Hagestad O.C."/>
            <person name="Hou L."/>
            <person name="Andersen J.H."/>
            <person name="Hansen E.H."/>
            <person name="Altermark B."/>
            <person name="Li C."/>
            <person name="Kuhnert E."/>
            <person name="Cox R.J."/>
            <person name="Crous P.W."/>
            <person name="Spatafora J.W."/>
            <person name="Lail K."/>
            <person name="Amirebrahimi M."/>
            <person name="Lipzen A."/>
            <person name="Pangilinan J."/>
            <person name="Andreopoulos W."/>
            <person name="Hayes R.D."/>
            <person name="Ng V."/>
            <person name="Grigoriev I.V."/>
            <person name="Jackson S.A."/>
            <person name="Sutton T.D.S."/>
            <person name="Dobson A.D.W."/>
            <person name="Rama T."/>
        </authorList>
    </citation>
    <scope>NUCLEOTIDE SEQUENCE</scope>
    <source>
        <strain evidence="5">TRa3180A</strain>
    </source>
</reference>
<proteinExistence type="inferred from homology"/>
<dbReference type="Pfam" id="PF00248">
    <property type="entry name" value="Aldo_ket_red"/>
    <property type="match status" value="1"/>
</dbReference>
<keyword evidence="6" id="KW-1185">Reference proteome</keyword>
<evidence type="ECO:0000313" key="5">
    <source>
        <dbReference type="EMBL" id="KAG9246895.1"/>
    </source>
</evidence>
<dbReference type="PANTHER" id="PTHR43150">
    <property type="entry name" value="HYPERKINETIC, ISOFORM M"/>
    <property type="match status" value="1"/>
</dbReference>
<dbReference type="SUPFAM" id="SSF51430">
    <property type="entry name" value="NAD(P)-linked oxidoreductase"/>
    <property type="match status" value="1"/>
</dbReference>
<dbReference type="PANTHER" id="PTHR43150:SF2">
    <property type="entry name" value="HYPERKINETIC, ISOFORM M"/>
    <property type="match status" value="1"/>
</dbReference>
<evidence type="ECO:0000313" key="6">
    <source>
        <dbReference type="Proteomes" id="UP000887226"/>
    </source>
</evidence>
<evidence type="ECO:0000256" key="1">
    <source>
        <dbReference type="ARBA" id="ARBA00006515"/>
    </source>
</evidence>
<dbReference type="InterPro" id="IPR023210">
    <property type="entry name" value="NADP_OxRdtase_dom"/>
</dbReference>
<name>A0A9P7Z7P5_9HELO</name>
<comment type="similarity">
    <text evidence="1">Belongs to the shaker potassium channel beta subunit family.</text>
</comment>
<feature type="domain" description="NADP-dependent oxidoreductase" evidence="4">
    <location>
        <begin position="14"/>
        <end position="106"/>
    </location>
</feature>
<evidence type="ECO:0000259" key="4">
    <source>
        <dbReference type="Pfam" id="PF00248"/>
    </source>
</evidence>
<dbReference type="AlphaFoldDB" id="A0A9P7Z7P5"/>
<comment type="caution">
    <text evidence="5">The sequence shown here is derived from an EMBL/GenBank/DDBJ whole genome shotgun (WGS) entry which is preliminary data.</text>
</comment>
<accession>A0A9P7Z7P5</accession>
<keyword evidence="2" id="KW-0521">NADP</keyword>
<dbReference type="InterPro" id="IPR005399">
    <property type="entry name" value="K_chnl_volt-dep_bsu_KCNAB-rel"/>
</dbReference>
<keyword evidence="3" id="KW-0560">Oxidoreductase</keyword>
<dbReference type="OrthoDB" id="1720422at2759"/>
<protein>
    <submittedName>
        <fullName evidence="5">Voltage-gated K channel beta subunit</fullName>
    </submittedName>
</protein>
<sequence>MQISSLQVSAISLENTFDSMKTAYDVGMSLFDWAKDDSEKIMAAIGEREAKKVGLSRKHIVEGVNAWLRRLDLEYVDLIYAHRPDHNPRIEDTSREFKHIIYQGKAAEQPQYNMLTRAKVHHIHTARLDDDDDAWNKDIDVVKNLKPVAERLGIEQATLLERLYENVKAVVVKELLTPGIME</sequence>
<gene>
    <name evidence="5" type="ORF">BJ878DRAFT_532938</name>
</gene>
<dbReference type="EMBL" id="MU253789">
    <property type="protein sequence ID" value="KAG9246895.1"/>
    <property type="molecule type" value="Genomic_DNA"/>
</dbReference>
<organism evidence="5 6">
    <name type="scientific">Calycina marina</name>
    <dbReference type="NCBI Taxonomy" id="1763456"/>
    <lineage>
        <taxon>Eukaryota</taxon>
        <taxon>Fungi</taxon>
        <taxon>Dikarya</taxon>
        <taxon>Ascomycota</taxon>
        <taxon>Pezizomycotina</taxon>
        <taxon>Leotiomycetes</taxon>
        <taxon>Helotiales</taxon>
        <taxon>Pezizellaceae</taxon>
        <taxon>Calycina</taxon>
    </lineage>
</organism>
<dbReference type="GO" id="GO:0016491">
    <property type="term" value="F:oxidoreductase activity"/>
    <property type="evidence" value="ECO:0007669"/>
    <property type="project" value="UniProtKB-KW"/>
</dbReference>
<evidence type="ECO:0000256" key="3">
    <source>
        <dbReference type="ARBA" id="ARBA00023002"/>
    </source>
</evidence>
<dbReference type="Gene3D" id="3.20.20.100">
    <property type="entry name" value="NADP-dependent oxidoreductase domain"/>
    <property type="match status" value="1"/>
</dbReference>
<dbReference type="Proteomes" id="UP000887226">
    <property type="component" value="Unassembled WGS sequence"/>
</dbReference>